<name>A0A927R564_9BACL</name>
<accession>A0A927R564</accession>
<evidence type="ECO:0000313" key="2">
    <source>
        <dbReference type="Proteomes" id="UP000658225"/>
    </source>
</evidence>
<organism evidence="1 2">
    <name type="scientific">Sporosarcina limicola</name>
    <dbReference type="NCBI Taxonomy" id="34101"/>
    <lineage>
        <taxon>Bacteria</taxon>
        <taxon>Bacillati</taxon>
        <taxon>Bacillota</taxon>
        <taxon>Bacilli</taxon>
        <taxon>Bacillales</taxon>
        <taxon>Caryophanaceae</taxon>
        <taxon>Sporosarcina</taxon>
    </lineage>
</organism>
<reference evidence="1" key="1">
    <citation type="submission" date="2020-10" db="EMBL/GenBank/DDBJ databases">
        <title>Genomic Encyclopedia of Type Strains, Phase IV (KMG-IV): sequencing the most valuable type-strain genomes for metagenomic binning, comparative biology and taxonomic classification.</title>
        <authorList>
            <person name="Goeker M."/>
        </authorList>
    </citation>
    <scope>NUCLEOTIDE SEQUENCE</scope>
    <source>
        <strain evidence="1">DSM 13886</strain>
    </source>
</reference>
<protein>
    <submittedName>
        <fullName evidence="1">Uncharacterized protein</fullName>
    </submittedName>
</protein>
<keyword evidence="2" id="KW-1185">Reference proteome</keyword>
<gene>
    <name evidence="1" type="ORF">H4683_002783</name>
</gene>
<dbReference type="AlphaFoldDB" id="A0A927R564"/>
<dbReference type="EMBL" id="JADBEL010000015">
    <property type="protein sequence ID" value="MBE1555663.1"/>
    <property type="molecule type" value="Genomic_DNA"/>
</dbReference>
<dbReference type="Proteomes" id="UP000658225">
    <property type="component" value="Unassembled WGS sequence"/>
</dbReference>
<proteinExistence type="predicted"/>
<comment type="caution">
    <text evidence="1">The sequence shown here is derived from an EMBL/GenBank/DDBJ whole genome shotgun (WGS) entry which is preliminary data.</text>
</comment>
<dbReference type="RefSeq" id="WP_192599355.1">
    <property type="nucleotide sequence ID" value="NZ_JADBEL010000015.1"/>
</dbReference>
<sequence length="292" mass="34221">MRILSAIYLDKDGVTKEIHPREITARIYENELKRKLYCPTENCPAKISFSSGKTAHFRTWRFDEHSRDCLFYFDRIPMSLGRNTTNIISVEITYNRRQNALQDAFVQMNLTEEEKEIRQKNRATTGARKKERAVTNAKRNASSIQMVLFDGDLYEDELLLRRRNISKRFVDEITSSDIGEIRLIMGNVKSIQQLGEVAEIVIENNKETITVVFEEAFTAERLNSSYLKKFWSIERLVDQHGQVQFTGIGDVRENLRRNRLELAIYMGSDFRVNNWDMFVLVGWFARGDLEKR</sequence>
<evidence type="ECO:0000313" key="1">
    <source>
        <dbReference type="EMBL" id="MBE1555663.1"/>
    </source>
</evidence>